<reference evidence="1 2" key="2">
    <citation type="submission" date="2016-08" db="EMBL/GenBank/DDBJ databases">
        <title>Pervasive Adenine N6-methylation of Active Genes in Fungi.</title>
        <authorList>
            <consortium name="DOE Joint Genome Institute"/>
            <person name="Mondo S.J."/>
            <person name="Dannebaum R.O."/>
            <person name="Kuo R.C."/>
            <person name="Labutti K."/>
            <person name="Haridas S."/>
            <person name="Kuo A."/>
            <person name="Salamov A."/>
            <person name="Ahrendt S.R."/>
            <person name="Lipzen A."/>
            <person name="Sullivan W."/>
            <person name="Andreopoulos W.B."/>
            <person name="Clum A."/>
            <person name="Lindquist E."/>
            <person name="Daum C."/>
            <person name="Ramamoorthy G.K."/>
            <person name="Gryganskyi A."/>
            <person name="Culley D."/>
            <person name="Magnuson J.K."/>
            <person name="James T.Y."/>
            <person name="O'Malley M.A."/>
            <person name="Stajich J.E."/>
            <person name="Spatafora J.W."/>
            <person name="Visel A."/>
            <person name="Grigoriev I.V."/>
        </authorList>
    </citation>
    <scope>NUCLEOTIDE SEQUENCE [LARGE SCALE GENOMIC DNA]</scope>
    <source>
        <strain evidence="1 2">S4</strain>
    </source>
</reference>
<dbReference type="OrthoDB" id="25399at2759"/>
<evidence type="ECO:0000313" key="1">
    <source>
        <dbReference type="EMBL" id="ORX77794.1"/>
    </source>
</evidence>
<sequence length="422" mass="49544">MWEEYKAKESRIIRPINGLEFFTSGVYFNVTDVFPKFSVEEFKKNAEENLSKIQIFNYALKRVDGHLFWINKPFKMHLEEVEWTENEEIENHLKNEDKIIIPFKPLFEENNEVTVLYFFRVCQLKNNQTKLTFTVSHLLADGGTIFNLFDLIRRVINKETLEKNDEALSSFTGRENFQNLDESLEKPPKAWDEIPQLNILPRLPEPIEYVTIHYIYDYAPIKKFCEENDVGLQAMLSAMITRAVRKYKNLPKETKIWNPAAYDVRYSPYATEEYKKHQYYCNFGGLYPGAVGQNTLMEDIKHCNQEMLKAIKDNNNLRHILSSSNIINQETLQFIPYGNFPNHHTQAVANASLFGHATGNTPLFHIMCNTMYGMYTQVYHCYYTDDKLYIANLMPINMDKAYVDAVKEEMDKIFIPENITKN</sequence>
<keyword evidence="2" id="KW-1185">Reference proteome</keyword>
<evidence type="ECO:0008006" key="3">
    <source>
        <dbReference type="Google" id="ProtNLM"/>
    </source>
</evidence>
<accession>A0A1Y1WXE3</accession>
<comment type="caution">
    <text evidence="1">The sequence shown here is derived from an EMBL/GenBank/DDBJ whole genome shotgun (WGS) entry which is preliminary data.</text>
</comment>
<gene>
    <name evidence="1" type="ORF">BCR32DRAFT_328779</name>
</gene>
<evidence type="ECO:0000313" key="2">
    <source>
        <dbReference type="Proteomes" id="UP000193944"/>
    </source>
</evidence>
<protein>
    <recommendedName>
        <fullName evidence="3">CoA-dependent acyltransferase</fullName>
    </recommendedName>
</protein>
<dbReference type="AlphaFoldDB" id="A0A1Y1WXE3"/>
<organism evidence="1 2">
    <name type="scientific">Anaeromyces robustus</name>
    <dbReference type="NCBI Taxonomy" id="1754192"/>
    <lineage>
        <taxon>Eukaryota</taxon>
        <taxon>Fungi</taxon>
        <taxon>Fungi incertae sedis</taxon>
        <taxon>Chytridiomycota</taxon>
        <taxon>Chytridiomycota incertae sedis</taxon>
        <taxon>Neocallimastigomycetes</taxon>
        <taxon>Neocallimastigales</taxon>
        <taxon>Neocallimastigaceae</taxon>
        <taxon>Anaeromyces</taxon>
    </lineage>
</organism>
<proteinExistence type="predicted"/>
<name>A0A1Y1WXE3_9FUNG</name>
<dbReference type="EMBL" id="MCFG01000234">
    <property type="protein sequence ID" value="ORX77794.1"/>
    <property type="molecule type" value="Genomic_DNA"/>
</dbReference>
<reference evidence="1 2" key="1">
    <citation type="submission" date="2016-08" db="EMBL/GenBank/DDBJ databases">
        <title>A Parts List for Fungal Cellulosomes Revealed by Comparative Genomics.</title>
        <authorList>
            <consortium name="DOE Joint Genome Institute"/>
            <person name="Haitjema C.H."/>
            <person name="Gilmore S.P."/>
            <person name="Henske J.K."/>
            <person name="Solomon K.V."/>
            <person name="De Groot R."/>
            <person name="Kuo A."/>
            <person name="Mondo S.J."/>
            <person name="Salamov A.A."/>
            <person name="Labutti K."/>
            <person name="Zhao Z."/>
            <person name="Chiniquy J."/>
            <person name="Barry K."/>
            <person name="Brewer H.M."/>
            <person name="Purvine S.O."/>
            <person name="Wright A.T."/>
            <person name="Boxma B."/>
            <person name="Van Alen T."/>
            <person name="Hackstein J.H."/>
            <person name="Baker S.E."/>
            <person name="Grigoriev I.V."/>
            <person name="O'Malley M.A."/>
        </authorList>
    </citation>
    <scope>NUCLEOTIDE SEQUENCE [LARGE SCALE GENOMIC DNA]</scope>
    <source>
        <strain evidence="1 2">S4</strain>
    </source>
</reference>
<dbReference type="Proteomes" id="UP000193944">
    <property type="component" value="Unassembled WGS sequence"/>
</dbReference>